<feature type="transmembrane region" description="Helical" evidence="7">
    <location>
        <begin position="224"/>
        <end position="248"/>
    </location>
</feature>
<feature type="transmembrane region" description="Helical" evidence="7">
    <location>
        <begin position="357"/>
        <end position="380"/>
    </location>
</feature>
<evidence type="ECO:0000256" key="5">
    <source>
        <dbReference type="ARBA" id="ARBA00022989"/>
    </source>
</evidence>
<dbReference type="PANTHER" id="PTHR30074">
    <property type="entry name" value="FORMATE DEHYDROGENASE, NITRATE-INDUCIBLE, CYTOCHROME B556 FDN SUBUNIT"/>
    <property type="match status" value="1"/>
</dbReference>
<protein>
    <submittedName>
        <fullName evidence="8">Ni/Fe-hydrogenase cytochrome b subunit</fullName>
    </submittedName>
</protein>
<keyword evidence="4 7" id="KW-0812">Transmembrane</keyword>
<feature type="transmembrane region" description="Helical" evidence="7">
    <location>
        <begin position="120"/>
        <end position="140"/>
    </location>
</feature>
<keyword evidence="6 7" id="KW-0472">Membrane</keyword>
<dbReference type="OrthoDB" id="5440262at2"/>
<evidence type="ECO:0000256" key="3">
    <source>
        <dbReference type="ARBA" id="ARBA00022475"/>
    </source>
</evidence>
<comment type="caution">
    <text evidence="8">The sequence shown here is derived from an EMBL/GenBank/DDBJ whole genome shotgun (WGS) entry which is preliminary data.</text>
</comment>
<comment type="similarity">
    <text evidence="2">Belongs to the NrfD family.</text>
</comment>
<dbReference type="InterPro" id="IPR051817">
    <property type="entry name" value="FDH_cytochrome_b556_subunit"/>
</dbReference>
<feature type="transmembrane region" description="Helical" evidence="7">
    <location>
        <begin position="91"/>
        <end position="108"/>
    </location>
</feature>
<dbReference type="InterPro" id="IPR005614">
    <property type="entry name" value="NrfD-like"/>
</dbReference>
<evidence type="ECO:0000256" key="4">
    <source>
        <dbReference type="ARBA" id="ARBA00022692"/>
    </source>
</evidence>
<evidence type="ECO:0000256" key="6">
    <source>
        <dbReference type="ARBA" id="ARBA00023136"/>
    </source>
</evidence>
<dbReference type="AlphaFoldDB" id="A0A550JGV0"/>
<dbReference type="Pfam" id="PF03916">
    <property type="entry name" value="NrfD"/>
    <property type="match status" value="1"/>
</dbReference>
<evidence type="ECO:0000256" key="2">
    <source>
        <dbReference type="ARBA" id="ARBA00008929"/>
    </source>
</evidence>
<comment type="subcellular location">
    <subcellularLocation>
        <location evidence="1">Cell membrane</location>
        <topology evidence="1">Multi-pass membrane protein</topology>
    </subcellularLocation>
</comment>
<evidence type="ECO:0000256" key="7">
    <source>
        <dbReference type="SAM" id="Phobius"/>
    </source>
</evidence>
<name>A0A550JGV0_9BACT</name>
<accession>A0A550JGV0</accession>
<feature type="transmembrane region" description="Helical" evidence="7">
    <location>
        <begin position="187"/>
        <end position="212"/>
    </location>
</feature>
<dbReference type="RefSeq" id="WP_092057455.1">
    <property type="nucleotide sequence ID" value="NZ_FOJJ01000034.1"/>
</dbReference>
<evidence type="ECO:0000313" key="9">
    <source>
        <dbReference type="Proteomes" id="UP000317155"/>
    </source>
</evidence>
<evidence type="ECO:0000256" key="1">
    <source>
        <dbReference type="ARBA" id="ARBA00004651"/>
    </source>
</evidence>
<feature type="transmembrane region" description="Helical" evidence="7">
    <location>
        <begin position="298"/>
        <end position="316"/>
    </location>
</feature>
<keyword evidence="9" id="KW-1185">Reference proteome</keyword>
<organism evidence="8 9">
    <name type="scientific">Trichloromonas acetexigens</name>
    <dbReference type="NCBI Taxonomy" id="38815"/>
    <lineage>
        <taxon>Bacteria</taxon>
        <taxon>Pseudomonadati</taxon>
        <taxon>Thermodesulfobacteriota</taxon>
        <taxon>Desulfuromonadia</taxon>
        <taxon>Desulfuromonadales</taxon>
        <taxon>Trichloromonadaceae</taxon>
        <taxon>Trichloromonas</taxon>
    </lineage>
</organism>
<sequence>MSIKALPLRQKFFTPNVAILLFFMGSGALFAYFRFFHGFGSVTNLNPAYPFGLWIAFDVACGVALAAGGFTTAAIVEIFGREKYHALVRPAILTAFIGYFLVGLAVFFDLGKYYNIWHALIYWNGTSVLFEVAWCVMLYLTVLGIENLPNVVEQFKGNVNLPGSLALFNRPADWMLGKVDWFCRKTLAFFVIAGVVLSFGHQSSLGTMMLIAPYKLHDLWYTPLSPLLFLTSAVSVGPCMVIFEGTLASKFFGRKPETELLGSFAKYIPLFLGVYLLLRLGDLAYRGVLAQAFDGSVAGNAFLIELALFVVPYFLLKRQSVRMHGSKLFLCALSVICGVVLNRFNVFLIGVDMAPGFNYFPSVGEFAVTFAFIAFGVLLYKIAVNYLPILEAEEHH</sequence>
<feature type="transmembrane region" description="Helical" evidence="7">
    <location>
        <begin position="53"/>
        <end position="79"/>
    </location>
</feature>
<feature type="transmembrane region" description="Helical" evidence="7">
    <location>
        <begin position="328"/>
        <end position="351"/>
    </location>
</feature>
<dbReference type="PANTHER" id="PTHR30074:SF4">
    <property type="entry name" value="NI_FE-HYDROGENASE 2 B-TYPE CYTOCHROME SUBUNIT-RELATED"/>
    <property type="match status" value="1"/>
</dbReference>
<gene>
    <name evidence="8" type="primary">hybB</name>
    <name evidence="8" type="ORF">FL622_07450</name>
</gene>
<dbReference type="Proteomes" id="UP000317155">
    <property type="component" value="Unassembled WGS sequence"/>
</dbReference>
<dbReference type="EMBL" id="VJVV01000004">
    <property type="protein sequence ID" value="TRO82403.1"/>
    <property type="molecule type" value="Genomic_DNA"/>
</dbReference>
<proteinExistence type="inferred from homology"/>
<keyword evidence="3" id="KW-1003">Cell membrane</keyword>
<dbReference type="GO" id="GO:0009061">
    <property type="term" value="P:anaerobic respiration"/>
    <property type="evidence" value="ECO:0007669"/>
    <property type="project" value="TreeGrafter"/>
</dbReference>
<feature type="transmembrane region" description="Helical" evidence="7">
    <location>
        <begin position="12"/>
        <end position="33"/>
    </location>
</feature>
<keyword evidence="5 7" id="KW-1133">Transmembrane helix</keyword>
<dbReference type="GO" id="GO:0005886">
    <property type="term" value="C:plasma membrane"/>
    <property type="evidence" value="ECO:0007669"/>
    <property type="project" value="UniProtKB-SubCell"/>
</dbReference>
<evidence type="ECO:0000313" key="8">
    <source>
        <dbReference type="EMBL" id="TRO82403.1"/>
    </source>
</evidence>
<feature type="transmembrane region" description="Helical" evidence="7">
    <location>
        <begin position="260"/>
        <end position="278"/>
    </location>
</feature>
<reference evidence="8 9" key="1">
    <citation type="submission" date="2019-07" db="EMBL/GenBank/DDBJ databases">
        <title>Insights of Desulfuromonas acetexigens electromicrobiology.</title>
        <authorList>
            <person name="Katuri K."/>
            <person name="Sapireddy V."/>
            <person name="Shaw D.R."/>
            <person name="Saikaly P."/>
        </authorList>
    </citation>
    <scope>NUCLEOTIDE SEQUENCE [LARGE SCALE GENOMIC DNA]</scope>
    <source>
        <strain evidence="8 9">2873</strain>
    </source>
</reference>